<dbReference type="Pfam" id="PF12002">
    <property type="entry name" value="MgsA_C"/>
    <property type="match status" value="1"/>
</dbReference>
<dbReference type="Gene3D" id="3.40.50.300">
    <property type="entry name" value="P-loop containing nucleotide triphosphate hydrolases"/>
    <property type="match status" value="1"/>
</dbReference>
<dbReference type="PANTHER" id="PTHR13779">
    <property type="entry name" value="WERNER HELICASE-INTERACTING PROTEIN 1 FAMILY MEMBER"/>
    <property type="match status" value="1"/>
</dbReference>
<dbReference type="Pfam" id="PF00004">
    <property type="entry name" value="AAA"/>
    <property type="match status" value="1"/>
</dbReference>
<comment type="caution">
    <text evidence="8">The sequence shown here is derived from an EMBL/GenBank/DDBJ whole genome shotgun (WGS) entry which is preliminary data.</text>
</comment>
<dbReference type="InterPro" id="IPR003959">
    <property type="entry name" value="ATPase_AAA_core"/>
</dbReference>
<comment type="function">
    <text evidence="1">DNA-dependent ATPase that plays important roles in cellular responses to stalled DNA replication processes.</text>
</comment>
<feature type="domain" description="AAA+ ATPase" evidence="7">
    <location>
        <begin position="53"/>
        <end position="170"/>
    </location>
</feature>
<evidence type="ECO:0000256" key="6">
    <source>
        <dbReference type="ARBA" id="ARBA00022840"/>
    </source>
</evidence>
<evidence type="ECO:0000256" key="4">
    <source>
        <dbReference type="ARBA" id="ARBA00022705"/>
    </source>
</evidence>
<dbReference type="EMBL" id="MWDQ01000071">
    <property type="protein sequence ID" value="OQB73664.1"/>
    <property type="molecule type" value="Genomic_DNA"/>
</dbReference>
<evidence type="ECO:0000313" key="8">
    <source>
        <dbReference type="EMBL" id="OQB73664.1"/>
    </source>
</evidence>
<dbReference type="InterPro" id="IPR021886">
    <property type="entry name" value="MgsA_C"/>
</dbReference>
<dbReference type="GO" id="GO:0005524">
    <property type="term" value="F:ATP binding"/>
    <property type="evidence" value="ECO:0007669"/>
    <property type="project" value="UniProtKB-KW"/>
</dbReference>
<comment type="similarity">
    <text evidence="2">Belongs to the AAA ATPase family. RarA/MGS1/WRNIP1 subfamily.</text>
</comment>
<dbReference type="InterPro" id="IPR008921">
    <property type="entry name" value="DNA_pol3_clamp-load_cplx_C"/>
</dbReference>
<dbReference type="InterPro" id="IPR027417">
    <property type="entry name" value="P-loop_NTPase"/>
</dbReference>
<dbReference type="GO" id="GO:0016887">
    <property type="term" value="F:ATP hydrolysis activity"/>
    <property type="evidence" value="ECO:0007669"/>
    <property type="project" value="InterPro"/>
</dbReference>
<keyword evidence="4" id="KW-0235">DNA replication</keyword>
<dbReference type="GO" id="GO:0008047">
    <property type="term" value="F:enzyme activator activity"/>
    <property type="evidence" value="ECO:0007669"/>
    <property type="project" value="TreeGrafter"/>
</dbReference>
<dbReference type="GO" id="GO:0000731">
    <property type="term" value="P:DNA synthesis involved in DNA repair"/>
    <property type="evidence" value="ECO:0007669"/>
    <property type="project" value="TreeGrafter"/>
</dbReference>
<dbReference type="FunFam" id="3.40.50.300:FF:000137">
    <property type="entry name" value="Replication-associated recombination protein A"/>
    <property type="match status" value="1"/>
</dbReference>
<dbReference type="InterPro" id="IPR051314">
    <property type="entry name" value="AAA_ATPase_RarA/MGS1/WRNIP1"/>
</dbReference>
<dbReference type="Proteomes" id="UP000485562">
    <property type="component" value="Unassembled WGS sequence"/>
</dbReference>
<evidence type="ECO:0000256" key="5">
    <source>
        <dbReference type="ARBA" id="ARBA00022741"/>
    </source>
</evidence>
<proteinExistence type="inferred from homology"/>
<gene>
    <name evidence="8" type="primary">rarA</name>
    <name evidence="8" type="ORF">BWX89_00860</name>
</gene>
<protein>
    <recommendedName>
        <fullName evidence="3">Replication-associated recombination protein A</fullName>
    </recommendedName>
</protein>
<dbReference type="CDD" id="cd18139">
    <property type="entry name" value="HLD_clamp_RarA"/>
    <property type="match status" value="1"/>
</dbReference>
<keyword evidence="6" id="KW-0067">ATP-binding</keyword>
<dbReference type="Gene3D" id="1.10.3710.10">
    <property type="entry name" value="DNA polymerase III clamp loader subunits, C-terminal domain"/>
    <property type="match status" value="1"/>
</dbReference>
<keyword evidence="5" id="KW-0547">Nucleotide-binding</keyword>
<dbReference type="FunFam" id="1.10.8.60:FF:000029">
    <property type="entry name" value="Replication-associated recombination protein A"/>
    <property type="match status" value="1"/>
</dbReference>
<accession>A0A1V6CA23</accession>
<dbReference type="Pfam" id="PF16193">
    <property type="entry name" value="AAA_assoc_2"/>
    <property type="match status" value="1"/>
</dbReference>
<dbReference type="AlphaFoldDB" id="A0A1V6CA23"/>
<dbReference type="Gene3D" id="1.20.272.10">
    <property type="match status" value="1"/>
</dbReference>
<evidence type="ECO:0000259" key="7">
    <source>
        <dbReference type="SMART" id="SM00382"/>
    </source>
</evidence>
<evidence type="ECO:0000256" key="1">
    <source>
        <dbReference type="ARBA" id="ARBA00002393"/>
    </source>
</evidence>
<sequence>MDNELFEGKNEKNEDFLEPLARRMRPRNLKEFIGQRHILSNGSPLYKLILTDKLANLIFYGPPGCGKTALAMVIAETTKKDFVNLNAITATVSDVRRIIEDARWRKNQKKEKTILFIDEIAHFNKLQQDALMPEVENGTIILICATTHNPFFSINKPLVSRSLVFEFKPLSNDDIKTIVRSAISNKERGLGNLNLKIDDNVLDYIARYSNGDARVALNILETSVNIAENIKDGSILIDMKTIFEITQKRYIGYDREDEHYDTISAFIKSIRGSDPDAALYWLAKMLAGGEDPAFIARRILISASEDIGNADPMAIVVAASALAAVQHVGMPEAKICLAQATIYLATAPKSNASYLAIEKAETEIEKEITQEVPDYLKSTGYKGAEKLGHGKGYLYPHDFKGHFVPQNYTRKKVLFYSPTDSGYERRIKIFLQRIESMRQKK</sequence>
<evidence type="ECO:0000256" key="3">
    <source>
        <dbReference type="ARBA" id="ARBA00020776"/>
    </source>
</evidence>
<dbReference type="GO" id="GO:0017116">
    <property type="term" value="F:single-stranded DNA helicase activity"/>
    <property type="evidence" value="ECO:0007669"/>
    <property type="project" value="TreeGrafter"/>
</dbReference>
<evidence type="ECO:0000256" key="2">
    <source>
        <dbReference type="ARBA" id="ARBA00008959"/>
    </source>
</evidence>
<dbReference type="SUPFAM" id="SSF52540">
    <property type="entry name" value="P-loop containing nucleoside triphosphate hydrolases"/>
    <property type="match status" value="1"/>
</dbReference>
<dbReference type="CDD" id="cd00009">
    <property type="entry name" value="AAA"/>
    <property type="match status" value="1"/>
</dbReference>
<dbReference type="FunFam" id="1.20.272.10:FF:000001">
    <property type="entry name" value="Putative AAA family ATPase"/>
    <property type="match status" value="1"/>
</dbReference>
<reference evidence="8" key="1">
    <citation type="submission" date="2017-02" db="EMBL/GenBank/DDBJ databases">
        <title>Delving into the versatile metabolic prowess of the omnipresent phylum Bacteroidetes.</title>
        <authorList>
            <person name="Nobu M.K."/>
            <person name="Mei R."/>
            <person name="Narihiro T."/>
            <person name="Kuroda K."/>
            <person name="Liu W.-T."/>
        </authorList>
    </citation>
    <scope>NUCLEOTIDE SEQUENCE</scope>
    <source>
        <strain evidence="8">ADurb.Bin131</strain>
    </source>
</reference>
<name>A0A1V6CA23_UNCT6</name>
<dbReference type="InterPro" id="IPR003593">
    <property type="entry name" value="AAA+_ATPase"/>
</dbReference>
<dbReference type="SUPFAM" id="SSF48019">
    <property type="entry name" value="post-AAA+ oligomerization domain-like"/>
    <property type="match status" value="1"/>
</dbReference>
<dbReference type="SMART" id="SM00382">
    <property type="entry name" value="AAA"/>
    <property type="match status" value="1"/>
</dbReference>
<organism evidence="8">
    <name type="scientific">candidate division TA06 bacterium ADurb.Bin131</name>
    <dbReference type="NCBI Taxonomy" id="1852827"/>
    <lineage>
        <taxon>Bacteria</taxon>
        <taxon>Bacteria division TA06</taxon>
    </lineage>
</organism>
<dbReference type="InterPro" id="IPR032423">
    <property type="entry name" value="AAA_assoc_2"/>
</dbReference>
<dbReference type="PANTHER" id="PTHR13779:SF7">
    <property type="entry name" value="ATPASE WRNIP1"/>
    <property type="match status" value="1"/>
</dbReference>
<dbReference type="GO" id="GO:0006261">
    <property type="term" value="P:DNA-templated DNA replication"/>
    <property type="evidence" value="ECO:0007669"/>
    <property type="project" value="TreeGrafter"/>
</dbReference>
<dbReference type="GO" id="GO:0003677">
    <property type="term" value="F:DNA binding"/>
    <property type="evidence" value="ECO:0007669"/>
    <property type="project" value="InterPro"/>
</dbReference>
<dbReference type="Gene3D" id="1.10.8.60">
    <property type="match status" value="1"/>
</dbReference>